<organism evidence="2 3">
    <name type="scientific">Pleurodeles waltl</name>
    <name type="common">Iberian ribbed newt</name>
    <dbReference type="NCBI Taxonomy" id="8319"/>
    <lineage>
        <taxon>Eukaryota</taxon>
        <taxon>Metazoa</taxon>
        <taxon>Chordata</taxon>
        <taxon>Craniata</taxon>
        <taxon>Vertebrata</taxon>
        <taxon>Euteleostomi</taxon>
        <taxon>Amphibia</taxon>
        <taxon>Batrachia</taxon>
        <taxon>Caudata</taxon>
        <taxon>Salamandroidea</taxon>
        <taxon>Salamandridae</taxon>
        <taxon>Pleurodelinae</taxon>
        <taxon>Pleurodeles</taxon>
    </lineage>
</organism>
<protein>
    <submittedName>
        <fullName evidence="2">Uncharacterized protein</fullName>
    </submittedName>
</protein>
<dbReference type="Proteomes" id="UP001066276">
    <property type="component" value="Chromosome 7"/>
</dbReference>
<evidence type="ECO:0000313" key="3">
    <source>
        <dbReference type="Proteomes" id="UP001066276"/>
    </source>
</evidence>
<gene>
    <name evidence="2" type="ORF">NDU88_007866</name>
</gene>
<evidence type="ECO:0000313" key="2">
    <source>
        <dbReference type="EMBL" id="KAJ1129498.1"/>
    </source>
</evidence>
<reference evidence="2" key="1">
    <citation type="journal article" date="2022" name="bioRxiv">
        <title>Sequencing and chromosome-scale assembly of the giantPleurodeles waltlgenome.</title>
        <authorList>
            <person name="Brown T."/>
            <person name="Elewa A."/>
            <person name="Iarovenko S."/>
            <person name="Subramanian E."/>
            <person name="Araus A.J."/>
            <person name="Petzold A."/>
            <person name="Susuki M."/>
            <person name="Suzuki K.-i.T."/>
            <person name="Hayashi T."/>
            <person name="Toyoda A."/>
            <person name="Oliveira C."/>
            <person name="Osipova E."/>
            <person name="Leigh N.D."/>
            <person name="Simon A."/>
            <person name="Yun M.H."/>
        </authorList>
    </citation>
    <scope>NUCLEOTIDE SEQUENCE</scope>
    <source>
        <strain evidence="2">20211129_DDA</strain>
        <tissue evidence="2">Liver</tissue>
    </source>
</reference>
<feature type="region of interest" description="Disordered" evidence="1">
    <location>
        <begin position="43"/>
        <end position="125"/>
    </location>
</feature>
<dbReference type="EMBL" id="JANPWB010000011">
    <property type="protein sequence ID" value="KAJ1129498.1"/>
    <property type="molecule type" value="Genomic_DNA"/>
</dbReference>
<dbReference type="AlphaFoldDB" id="A0AAV7PSN8"/>
<sequence length="125" mass="13854">MGWCNRAIIATDTSHTPELAEKCPGGTIWGTAHPEVIPDQDIQVKDAESLEEGKPERRVALESEEEKGAEPEEEKRAGRRRKAARNWRREEGIQQNGVASKETQRCPRRPTRDATGAATSLEGHG</sequence>
<keyword evidence="3" id="KW-1185">Reference proteome</keyword>
<feature type="compositionally biased region" description="Basic residues" evidence="1">
    <location>
        <begin position="77"/>
        <end position="86"/>
    </location>
</feature>
<feature type="compositionally biased region" description="Basic and acidic residues" evidence="1">
    <location>
        <begin position="43"/>
        <end position="76"/>
    </location>
</feature>
<evidence type="ECO:0000256" key="1">
    <source>
        <dbReference type="SAM" id="MobiDB-lite"/>
    </source>
</evidence>
<name>A0AAV7PSN8_PLEWA</name>
<accession>A0AAV7PSN8</accession>
<comment type="caution">
    <text evidence="2">The sequence shown here is derived from an EMBL/GenBank/DDBJ whole genome shotgun (WGS) entry which is preliminary data.</text>
</comment>
<proteinExistence type="predicted"/>